<dbReference type="PANTHER" id="PTHR32089">
    <property type="entry name" value="METHYL-ACCEPTING CHEMOTAXIS PROTEIN MCPB"/>
    <property type="match status" value="1"/>
</dbReference>
<dbReference type="GO" id="GO:0006935">
    <property type="term" value="P:chemotaxis"/>
    <property type="evidence" value="ECO:0007669"/>
    <property type="project" value="UniProtKB-ARBA"/>
</dbReference>
<feature type="domain" description="Methyl-accepting transducer" evidence="6">
    <location>
        <begin position="433"/>
        <end position="669"/>
    </location>
</feature>
<dbReference type="PANTHER" id="PTHR32089:SF55">
    <property type="entry name" value="METHYL ACCEPTING SENSORY TRANSDUCER WITH CACHE_2 SMALL MOLECULE BINDING DOMAIN"/>
    <property type="match status" value="1"/>
</dbReference>
<accession>A0A7X8TPS3</accession>
<feature type="transmembrane region" description="Helical" evidence="5">
    <location>
        <begin position="12"/>
        <end position="34"/>
    </location>
</feature>
<dbReference type="Gene3D" id="3.30.450.20">
    <property type="entry name" value="PAS domain"/>
    <property type="match status" value="1"/>
</dbReference>
<name>A0A7X8TPS3_9VIBR</name>
<organism evidence="8 9">
    <name type="scientific">Vibrio agarilyticus</name>
    <dbReference type="NCBI Taxonomy" id="2726741"/>
    <lineage>
        <taxon>Bacteria</taxon>
        <taxon>Pseudomonadati</taxon>
        <taxon>Pseudomonadota</taxon>
        <taxon>Gammaproteobacteria</taxon>
        <taxon>Vibrionales</taxon>
        <taxon>Vibrionaceae</taxon>
        <taxon>Vibrio</taxon>
    </lineage>
</organism>
<dbReference type="GO" id="GO:0016020">
    <property type="term" value="C:membrane"/>
    <property type="evidence" value="ECO:0007669"/>
    <property type="project" value="UniProtKB-SubCell"/>
</dbReference>
<feature type="transmembrane region" description="Helical" evidence="5">
    <location>
        <begin position="355"/>
        <end position="377"/>
    </location>
</feature>
<dbReference type="Pfam" id="PF00015">
    <property type="entry name" value="MCPsignal"/>
    <property type="match status" value="1"/>
</dbReference>
<keyword evidence="5" id="KW-0812">Transmembrane</keyword>
<gene>
    <name evidence="8" type="ORF">HGP28_03640</name>
</gene>
<dbReference type="CDD" id="cd06225">
    <property type="entry name" value="HAMP"/>
    <property type="match status" value="1"/>
</dbReference>
<dbReference type="CDD" id="cd11386">
    <property type="entry name" value="MCP_signal"/>
    <property type="match status" value="1"/>
</dbReference>
<dbReference type="EMBL" id="JABAIK010000002">
    <property type="protein sequence ID" value="NLS11983.1"/>
    <property type="molecule type" value="Genomic_DNA"/>
</dbReference>
<proteinExistence type="inferred from homology"/>
<dbReference type="RefSeq" id="WP_168835070.1">
    <property type="nucleotide sequence ID" value="NZ_JABAIK010000002.1"/>
</dbReference>
<dbReference type="InterPro" id="IPR004089">
    <property type="entry name" value="MCPsignal_dom"/>
</dbReference>
<keyword evidence="2 4" id="KW-0807">Transducer</keyword>
<dbReference type="Proteomes" id="UP000535589">
    <property type="component" value="Unassembled WGS sequence"/>
</dbReference>
<keyword evidence="5" id="KW-1133">Transmembrane helix</keyword>
<evidence type="ECO:0000259" key="7">
    <source>
        <dbReference type="PROSITE" id="PS50885"/>
    </source>
</evidence>
<protein>
    <submittedName>
        <fullName evidence="8">Methyl-accepting chemotaxis protein</fullName>
    </submittedName>
</protein>
<dbReference type="SMART" id="SM00283">
    <property type="entry name" value="MA"/>
    <property type="match status" value="1"/>
</dbReference>
<evidence type="ECO:0000256" key="3">
    <source>
        <dbReference type="ARBA" id="ARBA00029447"/>
    </source>
</evidence>
<evidence type="ECO:0000256" key="5">
    <source>
        <dbReference type="SAM" id="Phobius"/>
    </source>
</evidence>
<dbReference type="InterPro" id="IPR003660">
    <property type="entry name" value="HAMP_dom"/>
</dbReference>
<keyword evidence="9" id="KW-1185">Reference proteome</keyword>
<keyword evidence="5" id="KW-0472">Membrane</keyword>
<evidence type="ECO:0000259" key="6">
    <source>
        <dbReference type="PROSITE" id="PS50111"/>
    </source>
</evidence>
<dbReference type="SUPFAM" id="SSF58104">
    <property type="entry name" value="Methyl-accepting chemotaxis protein (MCP) signaling domain"/>
    <property type="match status" value="1"/>
</dbReference>
<dbReference type="SMART" id="SM00304">
    <property type="entry name" value="HAMP"/>
    <property type="match status" value="1"/>
</dbReference>
<comment type="similarity">
    <text evidence="3">Belongs to the methyl-accepting chemotaxis (MCP) protein family.</text>
</comment>
<dbReference type="Pfam" id="PF00672">
    <property type="entry name" value="HAMP"/>
    <property type="match status" value="1"/>
</dbReference>
<dbReference type="AlphaFoldDB" id="A0A7X8TPS3"/>
<comment type="subcellular location">
    <subcellularLocation>
        <location evidence="1">Membrane</location>
    </subcellularLocation>
</comment>
<dbReference type="FunFam" id="1.10.287.950:FF:000001">
    <property type="entry name" value="Methyl-accepting chemotaxis sensory transducer"/>
    <property type="match status" value="1"/>
</dbReference>
<dbReference type="PROSITE" id="PS50885">
    <property type="entry name" value="HAMP"/>
    <property type="match status" value="1"/>
</dbReference>
<evidence type="ECO:0000256" key="1">
    <source>
        <dbReference type="ARBA" id="ARBA00004370"/>
    </source>
</evidence>
<dbReference type="CDD" id="cd12913">
    <property type="entry name" value="PDC1_MCP_like"/>
    <property type="match status" value="1"/>
</dbReference>
<comment type="caution">
    <text evidence="8">The sequence shown here is derived from an EMBL/GenBank/DDBJ whole genome shotgun (WGS) entry which is preliminary data.</text>
</comment>
<dbReference type="GO" id="GO:0007165">
    <property type="term" value="P:signal transduction"/>
    <property type="evidence" value="ECO:0007669"/>
    <property type="project" value="UniProtKB-KW"/>
</dbReference>
<evidence type="ECO:0000256" key="2">
    <source>
        <dbReference type="ARBA" id="ARBA00023224"/>
    </source>
</evidence>
<feature type="domain" description="HAMP" evidence="7">
    <location>
        <begin position="374"/>
        <end position="428"/>
    </location>
</feature>
<reference evidence="8 9" key="1">
    <citation type="submission" date="2020-04" db="EMBL/GenBank/DDBJ databases">
        <title>Vibrio sp. SM6, a novel species isolated from seawater.</title>
        <authorList>
            <person name="Wang X."/>
        </authorList>
    </citation>
    <scope>NUCLEOTIDE SEQUENCE [LARGE SCALE GENOMIC DNA]</scope>
    <source>
        <strain evidence="8 9">SM6</strain>
    </source>
</reference>
<evidence type="ECO:0000256" key="4">
    <source>
        <dbReference type="PROSITE-ProRule" id="PRU00284"/>
    </source>
</evidence>
<evidence type="ECO:0000313" key="9">
    <source>
        <dbReference type="Proteomes" id="UP000535589"/>
    </source>
</evidence>
<dbReference type="Gene3D" id="1.10.287.950">
    <property type="entry name" value="Methyl-accepting chemotaxis protein"/>
    <property type="match status" value="1"/>
</dbReference>
<sequence>MRTLSVQWKITVLAGCCLVFTSLALIGFSLYNAISNQNSIRQLSTQSVTEKSQQLLETRAEMNARDVKDYFDEAIYRAEMLIANSLFQKKNTEDNFGSSEELRAALDQMIYKTVSDFPSIQGAYLVFQPNALDSEDGNYIGADYVGSNDVGQFATYWRVSHDSNAIEQFILSRAELEDTANAEKFICPITQGEACVSTPKLYSVDGKPQLMSSLTLPIVNDETVIGFLGLDLRLTDLSFTVAESDANLFNGRGHVNIISRNETVIASDDINVAAGERFVSPVLSRATISDLIVSEQAQAKWSVDGKWLSVFSPVIIADQTWGIFFDMPRQAVLDDAIALDNVITNQLRQGAIVEVMTGSVFVIAGLLIIALMSARIVKPIRLVVRRLEDIASGEGDLTQRLEVRSEDEIGQLAQQFNAFLSKLQQTITQVVENTAQIASTAAKSNTNAMTTRKSSEAQFREVDMVSTASEEMTQTAALVVQNAQIAVQAAEQANQSASQGQEVIETSAAEMIMLVQQMKSTVPVVEELAKNNSNITEILGVIEGISEQTNLLALNAAIEAARAGEQGRGFAVVADEVRKLASRTHDSIEEIQQVIQQLEKGTQDVVSAIGQSSNLADSTANHVQQAVASLSKVFESIASITDMNMQIVKAAQEQQSVSSEVNQNVTNIRELSSSILDQATDAERMVQDIDRHSTTQQALMRQFKV</sequence>
<evidence type="ECO:0000313" key="8">
    <source>
        <dbReference type="EMBL" id="NLS11983.1"/>
    </source>
</evidence>
<dbReference type="PROSITE" id="PS50111">
    <property type="entry name" value="CHEMOTAXIS_TRANSDUC_2"/>
    <property type="match status" value="1"/>
</dbReference>